<reference evidence="4" key="1">
    <citation type="journal article" date="2012" name="G3 (Bethesda)">
        <title>Pichia sorbitophila, an interspecies yeast hybrid reveals early steps of genome resolution following polyploidization.</title>
        <authorList>
            <person name="Leh Louis V."/>
            <person name="Despons L."/>
            <person name="Friedrich A."/>
            <person name="Martin T."/>
            <person name="Durrens P."/>
            <person name="Casaregola S."/>
            <person name="Neuveglise C."/>
            <person name="Fairhead C."/>
            <person name="Marck C."/>
            <person name="Cruz J.A."/>
            <person name="Straub M.L."/>
            <person name="Kugler V."/>
            <person name="Sacerdot C."/>
            <person name="Uzunov Z."/>
            <person name="Thierry A."/>
            <person name="Weiss S."/>
            <person name="Bleykasten C."/>
            <person name="De Montigny J."/>
            <person name="Jacques N."/>
            <person name="Jung P."/>
            <person name="Lemaire M."/>
            <person name="Mallet S."/>
            <person name="Morel G."/>
            <person name="Richard G.F."/>
            <person name="Sarkar A."/>
            <person name="Savel G."/>
            <person name="Schacherer J."/>
            <person name="Seret M.L."/>
            <person name="Talla E."/>
            <person name="Samson G."/>
            <person name="Jubin C."/>
            <person name="Poulain J."/>
            <person name="Vacherie B."/>
            <person name="Barbe V."/>
            <person name="Pelletier E."/>
            <person name="Sherman D.J."/>
            <person name="Westhof E."/>
            <person name="Weissenbach J."/>
            <person name="Baret P.V."/>
            <person name="Wincker P."/>
            <person name="Gaillardin C."/>
            <person name="Dujon B."/>
            <person name="Souciet J.L."/>
        </authorList>
    </citation>
    <scope>NUCLEOTIDE SEQUENCE [LARGE SCALE GENOMIC DNA]</scope>
    <source>
        <strain evidence="4">CBS 270.75 / DBVPG 7215 / KCTC 17166 / NRRL Y-17582</strain>
    </source>
</reference>
<dbReference type="EMBL" id="CP002498">
    <property type="protein sequence ID" value="AET38353.1"/>
    <property type="molecule type" value="Genomic_DNA"/>
</dbReference>
<evidence type="ECO:0000256" key="1">
    <source>
        <dbReference type="SAM" id="MobiDB-lite"/>
    </source>
</evidence>
<feature type="transmembrane region" description="Helical" evidence="2">
    <location>
        <begin position="169"/>
        <end position="189"/>
    </location>
</feature>
<proteinExistence type="predicted"/>
<dbReference type="InParanoid" id="G8JNS8"/>
<accession>G8JNS8</accession>
<dbReference type="GeneID" id="11471965"/>
<dbReference type="PANTHER" id="PTHR34292:SF3">
    <property type="entry name" value="OUTER SPORE WALL PROTEIN LDS2-RELATED"/>
    <property type="match status" value="1"/>
</dbReference>
<dbReference type="RefSeq" id="XP_003645170.1">
    <property type="nucleotide sequence ID" value="XM_003645122.1"/>
</dbReference>
<feature type="transmembrane region" description="Helical" evidence="2">
    <location>
        <begin position="138"/>
        <end position="157"/>
    </location>
</feature>
<dbReference type="GO" id="GO:0005628">
    <property type="term" value="C:prospore membrane"/>
    <property type="evidence" value="ECO:0007669"/>
    <property type="project" value="TreeGrafter"/>
</dbReference>
<dbReference type="KEGG" id="erc:Ecym_2641"/>
<dbReference type="PANTHER" id="PTHR34292">
    <property type="entry name" value="OUTER SPORE WALL PROTEIN LDS1"/>
    <property type="match status" value="1"/>
</dbReference>
<name>G8JNS8_ERECY</name>
<keyword evidence="2" id="KW-0472">Membrane</keyword>
<feature type="transmembrane region" description="Helical" evidence="2">
    <location>
        <begin position="209"/>
        <end position="234"/>
    </location>
</feature>
<keyword evidence="2" id="KW-0812">Transmembrane</keyword>
<feature type="transmembrane region" description="Helical" evidence="2">
    <location>
        <begin position="101"/>
        <end position="126"/>
    </location>
</feature>
<dbReference type="Proteomes" id="UP000006790">
    <property type="component" value="Chromosome 2"/>
</dbReference>
<feature type="transmembrane region" description="Helical" evidence="2">
    <location>
        <begin position="262"/>
        <end position="283"/>
    </location>
</feature>
<evidence type="ECO:0000313" key="4">
    <source>
        <dbReference type="Proteomes" id="UP000006790"/>
    </source>
</evidence>
<evidence type="ECO:0000313" key="3">
    <source>
        <dbReference type="EMBL" id="AET38353.1"/>
    </source>
</evidence>
<protein>
    <submittedName>
        <fullName evidence="3">Uncharacterized protein</fullName>
    </submittedName>
</protein>
<dbReference type="AlphaFoldDB" id="G8JNS8"/>
<keyword evidence="4" id="KW-1185">Reference proteome</keyword>
<dbReference type="HOGENOM" id="CLU_852662_0_0_1"/>
<feature type="region of interest" description="Disordered" evidence="1">
    <location>
        <begin position="1"/>
        <end position="35"/>
    </location>
</feature>
<sequence>MTSLDHIPELDPIPEPLLQPIAAPKTKQKRSNPTYRQVKRTISTQFLPITVCTTIQGNPHPHKPPPCILTTPCPCSACSAHRRPTEPPKQTFFEIVSQPKYYFTFFCNISVHLFAQTASAVIFVTFWVTTVGFALPPILPFIIPHAFMQAALIGAICCRNYLLEFMESYIAYLLISSRGDFIFSAKAAYEWSFWFHELPSFLWNYFYFWTFYIALLLLTFVPYLGPLLVIFINAQSTGRIYYSRARNEQLTRSQTKGKHIELFMFGWTVAAMEWIPIVGGISYTTSLAAARKMVRHDIAYSEKKAKKNKKINDAAAATPLPLPLPL</sequence>
<dbReference type="GO" id="GO:0005619">
    <property type="term" value="C:ascospore wall"/>
    <property type="evidence" value="ECO:0007669"/>
    <property type="project" value="TreeGrafter"/>
</dbReference>
<gene>
    <name evidence="3" type="ordered locus">Ecym_2641</name>
</gene>
<keyword evidence="2" id="KW-1133">Transmembrane helix</keyword>
<dbReference type="OrthoDB" id="10012223at2759"/>
<evidence type="ECO:0000256" key="2">
    <source>
        <dbReference type="SAM" id="Phobius"/>
    </source>
</evidence>
<dbReference type="GO" id="GO:0005811">
    <property type="term" value="C:lipid droplet"/>
    <property type="evidence" value="ECO:0007669"/>
    <property type="project" value="TreeGrafter"/>
</dbReference>
<dbReference type="InterPro" id="IPR052786">
    <property type="entry name" value="Spore_wall_assembly"/>
</dbReference>
<organism evidence="3 4">
    <name type="scientific">Eremothecium cymbalariae (strain CBS 270.75 / DBVPG 7215 / KCTC 17166 / NRRL Y-17582)</name>
    <name type="common">Yeast</name>
    <dbReference type="NCBI Taxonomy" id="931890"/>
    <lineage>
        <taxon>Eukaryota</taxon>
        <taxon>Fungi</taxon>
        <taxon>Dikarya</taxon>
        <taxon>Ascomycota</taxon>
        <taxon>Saccharomycotina</taxon>
        <taxon>Saccharomycetes</taxon>
        <taxon>Saccharomycetales</taxon>
        <taxon>Saccharomycetaceae</taxon>
        <taxon>Eremothecium</taxon>
    </lineage>
</organism>